<dbReference type="CDD" id="cd16936">
    <property type="entry name" value="HATPase_RsbW-like"/>
    <property type="match status" value="1"/>
</dbReference>
<name>A0A239DHG9_9ACTN</name>
<dbReference type="InterPro" id="IPR036890">
    <property type="entry name" value="HATPase_C_sf"/>
</dbReference>
<accession>A0A239DHG9</accession>
<reference evidence="4" key="1">
    <citation type="submission" date="2017-06" db="EMBL/GenBank/DDBJ databases">
        <authorList>
            <person name="Varghese N."/>
            <person name="Submissions S."/>
        </authorList>
    </citation>
    <scope>NUCLEOTIDE SEQUENCE [LARGE SCALE GENOMIC DNA]</scope>
    <source>
        <strain evidence="4">DSM 45423</strain>
    </source>
</reference>
<dbReference type="Gene3D" id="3.30.565.10">
    <property type="entry name" value="Histidine kinase-like ATPase, C-terminal domain"/>
    <property type="match status" value="1"/>
</dbReference>
<evidence type="ECO:0000313" key="3">
    <source>
        <dbReference type="EMBL" id="SNS31866.1"/>
    </source>
</evidence>
<keyword evidence="3" id="KW-0808">Transferase</keyword>
<proteinExistence type="predicted"/>
<feature type="domain" description="Histidine kinase/HSP90-like ATPase" evidence="2">
    <location>
        <begin position="25"/>
        <end position="126"/>
    </location>
</feature>
<protein>
    <submittedName>
        <fullName evidence="3">Histidine kinase-like ATPase domain-containing protein</fullName>
    </submittedName>
</protein>
<evidence type="ECO:0000256" key="1">
    <source>
        <dbReference type="ARBA" id="ARBA00022527"/>
    </source>
</evidence>
<dbReference type="RefSeq" id="WP_089403865.1">
    <property type="nucleotide sequence ID" value="NZ_FZOH01000003.1"/>
</dbReference>
<dbReference type="GO" id="GO:0004674">
    <property type="term" value="F:protein serine/threonine kinase activity"/>
    <property type="evidence" value="ECO:0007669"/>
    <property type="project" value="UniProtKB-KW"/>
</dbReference>
<keyword evidence="3" id="KW-0418">Kinase</keyword>
<evidence type="ECO:0000259" key="2">
    <source>
        <dbReference type="Pfam" id="PF13581"/>
    </source>
</evidence>
<keyword evidence="1" id="KW-0723">Serine/threonine-protein kinase</keyword>
<dbReference type="Pfam" id="PF13581">
    <property type="entry name" value="HATPase_c_2"/>
    <property type="match status" value="1"/>
</dbReference>
<dbReference type="Proteomes" id="UP000198386">
    <property type="component" value="Unassembled WGS sequence"/>
</dbReference>
<dbReference type="AlphaFoldDB" id="A0A239DHG9"/>
<keyword evidence="4" id="KW-1185">Reference proteome</keyword>
<dbReference type="InterPro" id="IPR050267">
    <property type="entry name" value="Anti-sigma-factor_SerPK"/>
</dbReference>
<dbReference type="InterPro" id="IPR003594">
    <property type="entry name" value="HATPase_dom"/>
</dbReference>
<dbReference type="EMBL" id="FZOH01000003">
    <property type="protein sequence ID" value="SNS31866.1"/>
    <property type="molecule type" value="Genomic_DNA"/>
</dbReference>
<gene>
    <name evidence="3" type="ORF">SAMN04488107_2182</name>
</gene>
<organism evidence="3 4">
    <name type="scientific">Geodermatophilus saharensis</name>
    <dbReference type="NCBI Taxonomy" id="1137994"/>
    <lineage>
        <taxon>Bacteria</taxon>
        <taxon>Bacillati</taxon>
        <taxon>Actinomycetota</taxon>
        <taxon>Actinomycetes</taxon>
        <taxon>Geodermatophilales</taxon>
        <taxon>Geodermatophilaceae</taxon>
        <taxon>Geodermatophilus</taxon>
    </lineage>
</organism>
<evidence type="ECO:0000313" key="4">
    <source>
        <dbReference type="Proteomes" id="UP000198386"/>
    </source>
</evidence>
<dbReference type="PANTHER" id="PTHR35526:SF3">
    <property type="entry name" value="ANTI-SIGMA-F FACTOR RSBW"/>
    <property type="match status" value="1"/>
</dbReference>
<sequence>MQPDPWPRRPPPETTGPPYEYEITRAAQLRAVRAGLRSWLPRVLDGADEDGVLETVLLAVDELASNGLRHGAGSVCVRAAPTPGGLLLDVSDDDPDHGPQPAIDRDPALGGMGLHVVARLTGERGWTVAGRRKHVWACLRTR</sequence>
<dbReference type="PANTHER" id="PTHR35526">
    <property type="entry name" value="ANTI-SIGMA-F FACTOR RSBW-RELATED"/>
    <property type="match status" value="1"/>
</dbReference>
<dbReference type="OrthoDB" id="5190778at2"/>
<dbReference type="SUPFAM" id="SSF55874">
    <property type="entry name" value="ATPase domain of HSP90 chaperone/DNA topoisomerase II/histidine kinase"/>
    <property type="match status" value="1"/>
</dbReference>